<dbReference type="CTD" id="20240296"/>
<dbReference type="InterPro" id="IPR012314">
    <property type="entry name" value="Pept_M12B_GON-ADAMTSs"/>
</dbReference>
<dbReference type="OrthoDB" id="6111204at2759"/>
<dbReference type="InterPro" id="IPR035976">
    <property type="entry name" value="Sushi/SCR/CCP_sf"/>
</dbReference>
<organism evidence="4 5">
    <name type="scientific">Lottia gigantea</name>
    <name type="common">Giant owl limpet</name>
    <dbReference type="NCBI Taxonomy" id="225164"/>
    <lineage>
        <taxon>Eukaryota</taxon>
        <taxon>Metazoa</taxon>
        <taxon>Spiralia</taxon>
        <taxon>Lophotrochozoa</taxon>
        <taxon>Mollusca</taxon>
        <taxon>Gastropoda</taxon>
        <taxon>Patellogastropoda</taxon>
        <taxon>Lottioidea</taxon>
        <taxon>Lottiidae</taxon>
        <taxon>Lottia</taxon>
    </lineage>
</organism>
<keyword evidence="5" id="KW-1185">Reference proteome</keyword>
<evidence type="ECO:0000256" key="1">
    <source>
        <dbReference type="ARBA" id="ARBA00022723"/>
    </source>
</evidence>
<keyword evidence="2" id="KW-1015">Disulfide bond</keyword>
<sequence>MLGICKNHRCANNTMCKAGNSDYYCEPIGCNGLPPVENINVTSFTSQVLWGFGDMLNYICMQTFYTDTNVTCLSSGNWSEFSCNNIQWCSHTRVCSVSETTEFWLRRRESTEYQKIYCSDTAGPAVTLLHNNMASTPAYIRDPNSCALIPASDPSALGMGYTDFEKIRIKLYRNSALYENDYTNSTYEFQNFGRAGDCYAGNDSSVCGVIGRFIINTRGTGLRVKSTVQWKTWGNNGVMNITRSEDGHVIEGYCGGNCGGCEPDGVILFEVDHNDAPPIESAVWPICKFPL</sequence>
<evidence type="ECO:0000259" key="3">
    <source>
        <dbReference type="PROSITE" id="PS51046"/>
    </source>
</evidence>
<dbReference type="GeneID" id="20240296"/>
<dbReference type="HOGENOM" id="CLU_057931_0_0_1"/>
<dbReference type="PROSITE" id="PS51046">
    <property type="entry name" value="GON"/>
    <property type="match status" value="1"/>
</dbReference>
<keyword evidence="1" id="KW-0479">Metal-binding</keyword>
<evidence type="ECO:0000256" key="2">
    <source>
        <dbReference type="ARBA" id="ARBA00023157"/>
    </source>
</evidence>
<dbReference type="STRING" id="225164.V4A308"/>
<dbReference type="SUPFAM" id="SSF57535">
    <property type="entry name" value="Complement control module/SCR domain"/>
    <property type="match status" value="1"/>
</dbReference>
<reference evidence="4 5" key="1">
    <citation type="journal article" date="2013" name="Nature">
        <title>Insights into bilaterian evolution from three spiralian genomes.</title>
        <authorList>
            <person name="Simakov O."/>
            <person name="Marletaz F."/>
            <person name="Cho S.J."/>
            <person name="Edsinger-Gonzales E."/>
            <person name="Havlak P."/>
            <person name="Hellsten U."/>
            <person name="Kuo D.H."/>
            <person name="Larsson T."/>
            <person name="Lv J."/>
            <person name="Arendt D."/>
            <person name="Savage R."/>
            <person name="Osoegawa K."/>
            <person name="de Jong P."/>
            <person name="Grimwood J."/>
            <person name="Chapman J.A."/>
            <person name="Shapiro H."/>
            <person name="Aerts A."/>
            <person name="Otillar R.P."/>
            <person name="Terry A.Y."/>
            <person name="Boore J.L."/>
            <person name="Grigoriev I.V."/>
            <person name="Lindberg D.R."/>
            <person name="Seaver E.C."/>
            <person name="Weisblat D.A."/>
            <person name="Putnam N.H."/>
            <person name="Rokhsar D.S."/>
        </authorList>
    </citation>
    <scope>NUCLEOTIDE SEQUENCE [LARGE SCALE GENOMIC DNA]</scope>
</reference>
<dbReference type="EMBL" id="KB202849">
    <property type="protein sequence ID" value="ESO87691.1"/>
    <property type="molecule type" value="Genomic_DNA"/>
</dbReference>
<dbReference type="Proteomes" id="UP000030746">
    <property type="component" value="Unassembled WGS sequence"/>
</dbReference>
<dbReference type="Pfam" id="PF08685">
    <property type="entry name" value="GON"/>
    <property type="match status" value="1"/>
</dbReference>
<dbReference type="AlphaFoldDB" id="V4A308"/>
<accession>V4A308</accession>
<proteinExistence type="predicted"/>
<dbReference type="Gene3D" id="2.10.70.10">
    <property type="entry name" value="Complement Module, domain 1"/>
    <property type="match status" value="1"/>
</dbReference>
<dbReference type="KEGG" id="lgi:LOTGIDRAFT_166273"/>
<feature type="domain" description="GON" evidence="3">
    <location>
        <begin position="51"/>
        <end position="274"/>
    </location>
</feature>
<evidence type="ECO:0000313" key="5">
    <source>
        <dbReference type="Proteomes" id="UP000030746"/>
    </source>
</evidence>
<evidence type="ECO:0000313" key="4">
    <source>
        <dbReference type="EMBL" id="ESO87691.1"/>
    </source>
</evidence>
<protein>
    <recommendedName>
        <fullName evidence="3">GON domain-containing protein</fullName>
    </recommendedName>
</protein>
<name>V4A308_LOTGI</name>
<dbReference type="GO" id="GO:0008270">
    <property type="term" value="F:zinc ion binding"/>
    <property type="evidence" value="ECO:0007669"/>
    <property type="project" value="InterPro"/>
</dbReference>
<gene>
    <name evidence="4" type="ORF">LOTGIDRAFT_166273</name>
</gene>
<dbReference type="RefSeq" id="XP_009061588.1">
    <property type="nucleotide sequence ID" value="XM_009063340.1"/>
</dbReference>
<dbReference type="GO" id="GO:0004222">
    <property type="term" value="F:metalloendopeptidase activity"/>
    <property type="evidence" value="ECO:0007669"/>
    <property type="project" value="InterPro"/>
</dbReference>